<reference evidence="1 2" key="1">
    <citation type="journal article" date="2011" name="Stand. Genomic Sci.">
        <title>Complete genome sequence of Haliscomenobacter hydrossis type strain (O).</title>
        <authorList>
            <consortium name="US DOE Joint Genome Institute (JGI-PGF)"/>
            <person name="Daligault H."/>
            <person name="Lapidus A."/>
            <person name="Zeytun A."/>
            <person name="Nolan M."/>
            <person name="Lucas S."/>
            <person name="Del Rio T.G."/>
            <person name="Tice H."/>
            <person name="Cheng J.F."/>
            <person name="Tapia R."/>
            <person name="Han C."/>
            <person name="Goodwin L."/>
            <person name="Pitluck S."/>
            <person name="Liolios K."/>
            <person name="Pagani I."/>
            <person name="Ivanova N."/>
            <person name="Huntemann M."/>
            <person name="Mavromatis K."/>
            <person name="Mikhailova N."/>
            <person name="Pati A."/>
            <person name="Chen A."/>
            <person name="Palaniappan K."/>
            <person name="Land M."/>
            <person name="Hauser L."/>
            <person name="Brambilla E.M."/>
            <person name="Rohde M."/>
            <person name="Verbarg S."/>
            <person name="Goker M."/>
            <person name="Bristow J."/>
            <person name="Eisen J.A."/>
            <person name="Markowitz V."/>
            <person name="Hugenholtz P."/>
            <person name="Kyrpides N.C."/>
            <person name="Klenk H.P."/>
            <person name="Woyke T."/>
        </authorList>
    </citation>
    <scope>NUCLEOTIDE SEQUENCE [LARGE SCALE GENOMIC DNA]</scope>
    <source>
        <strain evidence="2">ATCC 27775 / DSM 1100 / LMG 10767 / O</strain>
    </source>
</reference>
<dbReference type="eggNOG" id="ENOG5030JFK">
    <property type="taxonomic scope" value="Bacteria"/>
</dbReference>
<sequence>MPIIGKIKGIILRMFFGDHTPPHFHASNNEYEGLFKIDDFEMFKGDLSTKDQKEVKKWAKSRQSKLKDMWDSQDIQNID</sequence>
<dbReference type="Pfam" id="PF13711">
    <property type="entry name" value="DUF4160"/>
    <property type="match status" value="1"/>
</dbReference>
<dbReference type="Proteomes" id="UP000008461">
    <property type="component" value="Chromosome"/>
</dbReference>
<evidence type="ECO:0000313" key="1">
    <source>
        <dbReference type="EMBL" id="AEE50124.1"/>
    </source>
</evidence>
<organism evidence="1 2">
    <name type="scientific">Haliscomenobacter hydrossis (strain ATCC 27775 / DSM 1100 / LMG 10767 / O)</name>
    <dbReference type="NCBI Taxonomy" id="760192"/>
    <lineage>
        <taxon>Bacteria</taxon>
        <taxon>Pseudomonadati</taxon>
        <taxon>Bacteroidota</taxon>
        <taxon>Saprospiria</taxon>
        <taxon>Saprospirales</taxon>
        <taxon>Haliscomenobacteraceae</taxon>
        <taxon>Haliscomenobacter</taxon>
    </lineage>
</organism>
<gene>
    <name evidence="1" type="ordered locus">Halhy_2243</name>
</gene>
<dbReference type="AlphaFoldDB" id="F4KT54"/>
<protein>
    <recommendedName>
        <fullName evidence="3">DUF4160 domain-containing protein</fullName>
    </recommendedName>
</protein>
<proteinExistence type="predicted"/>
<evidence type="ECO:0000313" key="2">
    <source>
        <dbReference type="Proteomes" id="UP000008461"/>
    </source>
</evidence>
<dbReference type="RefSeq" id="WP_013764676.1">
    <property type="nucleotide sequence ID" value="NC_015510.1"/>
</dbReference>
<keyword evidence="2" id="KW-1185">Reference proteome</keyword>
<dbReference type="InterPro" id="IPR025427">
    <property type="entry name" value="DUF4160"/>
</dbReference>
<dbReference type="KEGG" id="hhy:Halhy_2243"/>
<name>F4KT54_HALH1</name>
<dbReference type="OrthoDB" id="122670at2"/>
<dbReference type="EMBL" id="CP002691">
    <property type="protein sequence ID" value="AEE50124.1"/>
    <property type="molecule type" value="Genomic_DNA"/>
</dbReference>
<dbReference type="STRING" id="760192.Halhy_2243"/>
<accession>F4KT54</accession>
<dbReference type="HOGENOM" id="CLU_162083_0_2_10"/>
<reference key="2">
    <citation type="submission" date="2011-04" db="EMBL/GenBank/DDBJ databases">
        <title>Complete sequence of chromosome of Haliscomenobacter hydrossis DSM 1100.</title>
        <authorList>
            <consortium name="US DOE Joint Genome Institute (JGI-PGF)"/>
            <person name="Lucas S."/>
            <person name="Han J."/>
            <person name="Lapidus A."/>
            <person name="Bruce D."/>
            <person name="Goodwin L."/>
            <person name="Pitluck S."/>
            <person name="Peters L."/>
            <person name="Kyrpides N."/>
            <person name="Mavromatis K."/>
            <person name="Ivanova N."/>
            <person name="Ovchinnikova G."/>
            <person name="Pagani I."/>
            <person name="Daligault H."/>
            <person name="Detter J.C."/>
            <person name="Han C."/>
            <person name="Land M."/>
            <person name="Hauser L."/>
            <person name="Markowitz V."/>
            <person name="Cheng J.-F."/>
            <person name="Hugenholtz P."/>
            <person name="Woyke T."/>
            <person name="Wu D."/>
            <person name="Verbarg S."/>
            <person name="Frueling A."/>
            <person name="Brambilla E."/>
            <person name="Klenk H.-P."/>
            <person name="Eisen J.A."/>
        </authorList>
    </citation>
    <scope>NUCLEOTIDE SEQUENCE</scope>
    <source>
        <strain>DSM 1100</strain>
    </source>
</reference>
<evidence type="ECO:0008006" key="3">
    <source>
        <dbReference type="Google" id="ProtNLM"/>
    </source>
</evidence>